<dbReference type="SUPFAM" id="SSF55073">
    <property type="entry name" value="Nucleotide cyclase"/>
    <property type="match status" value="1"/>
</dbReference>
<dbReference type="PROSITE" id="PS50887">
    <property type="entry name" value="GGDEF"/>
    <property type="match status" value="1"/>
</dbReference>
<dbReference type="Gene3D" id="3.30.70.270">
    <property type="match status" value="1"/>
</dbReference>
<evidence type="ECO:0000259" key="10">
    <source>
        <dbReference type="PROSITE" id="PS50887"/>
    </source>
</evidence>
<dbReference type="InterPro" id="IPR035919">
    <property type="entry name" value="EAL_sf"/>
</dbReference>
<evidence type="ECO:0000256" key="6">
    <source>
        <dbReference type="SAM" id="Phobius"/>
    </source>
</evidence>
<feature type="transmembrane region" description="Helical" evidence="6">
    <location>
        <begin position="264"/>
        <end position="282"/>
    </location>
</feature>
<evidence type="ECO:0000259" key="7">
    <source>
        <dbReference type="PROSITE" id="PS50112"/>
    </source>
</evidence>
<dbReference type="InterPro" id="IPR052155">
    <property type="entry name" value="Biofilm_reg_signaling"/>
</dbReference>
<dbReference type="NCBIfam" id="TIGR00254">
    <property type="entry name" value="GGDEF"/>
    <property type="match status" value="1"/>
</dbReference>
<feature type="transmembrane region" description="Helical" evidence="6">
    <location>
        <begin position="215"/>
        <end position="243"/>
    </location>
</feature>
<organism evidence="11 12">
    <name type="scientific">Lysobacter yangpyeongensis</name>
    <dbReference type="NCBI Taxonomy" id="346182"/>
    <lineage>
        <taxon>Bacteria</taxon>
        <taxon>Pseudomonadati</taxon>
        <taxon>Pseudomonadota</taxon>
        <taxon>Gammaproteobacteria</taxon>
        <taxon>Lysobacterales</taxon>
        <taxon>Lysobacteraceae</taxon>
        <taxon>Lysobacter</taxon>
    </lineage>
</organism>
<keyword evidence="12" id="KW-1185">Reference proteome</keyword>
<dbReference type="InterPro" id="IPR007895">
    <property type="entry name" value="MASE1"/>
</dbReference>
<dbReference type="SUPFAM" id="SSF55785">
    <property type="entry name" value="PYP-like sensor domain (PAS domain)"/>
    <property type="match status" value="3"/>
</dbReference>
<feature type="transmembrane region" description="Helical" evidence="6">
    <location>
        <begin position="150"/>
        <end position="173"/>
    </location>
</feature>
<dbReference type="EMBL" id="JBHSNM010000005">
    <property type="protein sequence ID" value="MFC5571133.1"/>
    <property type="molecule type" value="Genomic_DNA"/>
</dbReference>
<protein>
    <submittedName>
        <fullName evidence="11">EAL domain-containing protein</fullName>
    </submittedName>
</protein>
<dbReference type="InterPro" id="IPR000160">
    <property type="entry name" value="GGDEF_dom"/>
</dbReference>
<evidence type="ECO:0000256" key="5">
    <source>
        <dbReference type="ARBA" id="ARBA00023136"/>
    </source>
</evidence>
<dbReference type="PANTHER" id="PTHR44757:SF4">
    <property type="entry name" value="DIGUANYLATE CYCLASE DGCE-RELATED"/>
    <property type="match status" value="1"/>
</dbReference>
<evidence type="ECO:0000259" key="8">
    <source>
        <dbReference type="PROSITE" id="PS50113"/>
    </source>
</evidence>
<dbReference type="Pfam" id="PF00989">
    <property type="entry name" value="PAS"/>
    <property type="match status" value="1"/>
</dbReference>
<keyword evidence="3 6" id="KW-0812">Transmembrane</keyword>
<dbReference type="PROSITE" id="PS50883">
    <property type="entry name" value="EAL"/>
    <property type="match status" value="1"/>
</dbReference>
<dbReference type="Pfam" id="PF05231">
    <property type="entry name" value="MASE1"/>
    <property type="match status" value="1"/>
</dbReference>
<dbReference type="Gene3D" id="3.30.450.20">
    <property type="entry name" value="PAS domain"/>
    <property type="match status" value="3"/>
</dbReference>
<dbReference type="SUPFAM" id="SSF141868">
    <property type="entry name" value="EAL domain-like"/>
    <property type="match status" value="1"/>
</dbReference>
<dbReference type="SMART" id="SM00091">
    <property type="entry name" value="PAS"/>
    <property type="match status" value="3"/>
</dbReference>
<evidence type="ECO:0000256" key="2">
    <source>
        <dbReference type="ARBA" id="ARBA00022475"/>
    </source>
</evidence>
<dbReference type="RefSeq" id="WP_386755707.1">
    <property type="nucleotide sequence ID" value="NZ_JBHSNM010000005.1"/>
</dbReference>
<feature type="transmembrane region" description="Helical" evidence="6">
    <location>
        <begin position="185"/>
        <end position="203"/>
    </location>
</feature>
<dbReference type="PROSITE" id="PS50113">
    <property type="entry name" value="PAC"/>
    <property type="match status" value="1"/>
</dbReference>
<reference evidence="12" key="1">
    <citation type="journal article" date="2019" name="Int. J. Syst. Evol. Microbiol.">
        <title>The Global Catalogue of Microorganisms (GCM) 10K type strain sequencing project: providing services to taxonomists for standard genome sequencing and annotation.</title>
        <authorList>
            <consortium name="The Broad Institute Genomics Platform"/>
            <consortium name="The Broad Institute Genome Sequencing Center for Infectious Disease"/>
            <person name="Wu L."/>
            <person name="Ma J."/>
        </authorList>
    </citation>
    <scope>NUCLEOTIDE SEQUENCE [LARGE SCALE GENOMIC DNA]</scope>
    <source>
        <strain evidence="12">KACC 11407</strain>
    </source>
</reference>
<evidence type="ECO:0000313" key="12">
    <source>
        <dbReference type="Proteomes" id="UP001596036"/>
    </source>
</evidence>
<dbReference type="InterPro" id="IPR043128">
    <property type="entry name" value="Rev_trsase/Diguanyl_cyclase"/>
</dbReference>
<dbReference type="SMART" id="SM00052">
    <property type="entry name" value="EAL"/>
    <property type="match status" value="1"/>
</dbReference>
<feature type="transmembrane region" description="Helical" evidence="6">
    <location>
        <begin position="30"/>
        <end position="46"/>
    </location>
</feature>
<dbReference type="CDD" id="cd01949">
    <property type="entry name" value="GGDEF"/>
    <property type="match status" value="1"/>
</dbReference>
<dbReference type="NCBIfam" id="TIGR00229">
    <property type="entry name" value="sensory_box"/>
    <property type="match status" value="2"/>
</dbReference>
<dbReference type="CDD" id="cd01948">
    <property type="entry name" value="EAL"/>
    <property type="match status" value="1"/>
</dbReference>
<feature type="domain" description="GGDEF" evidence="10">
    <location>
        <begin position="695"/>
        <end position="828"/>
    </location>
</feature>
<dbReference type="InterPro" id="IPR000014">
    <property type="entry name" value="PAS"/>
</dbReference>
<evidence type="ECO:0000256" key="3">
    <source>
        <dbReference type="ARBA" id="ARBA00022692"/>
    </source>
</evidence>
<feature type="transmembrane region" description="Helical" evidence="6">
    <location>
        <begin position="53"/>
        <end position="71"/>
    </location>
</feature>
<dbReference type="Gene3D" id="3.20.20.450">
    <property type="entry name" value="EAL domain"/>
    <property type="match status" value="1"/>
</dbReference>
<dbReference type="InterPro" id="IPR001633">
    <property type="entry name" value="EAL_dom"/>
</dbReference>
<accession>A0ABW0SPV6</accession>
<dbReference type="InterPro" id="IPR035965">
    <property type="entry name" value="PAS-like_dom_sf"/>
</dbReference>
<dbReference type="Pfam" id="PF08448">
    <property type="entry name" value="PAS_4"/>
    <property type="match status" value="2"/>
</dbReference>
<dbReference type="PROSITE" id="PS50112">
    <property type="entry name" value="PAS"/>
    <property type="match status" value="3"/>
</dbReference>
<evidence type="ECO:0000256" key="4">
    <source>
        <dbReference type="ARBA" id="ARBA00022989"/>
    </source>
</evidence>
<sequence length="1103" mass="121263">MQQLTRFAIATACYWVVAWSTFQIQQASGGVASIWIANALVIGYAAHRPTLRLPWLLAAVVLAVTINGALLHHPLGLAFLGGLTSAFEIYAVCLVLRRLHFHPGAILSDRDVLAFLVLCVLVVPAIAAVFGATTRWVVTDVPWLRLWIDWWRADAFGMFVILPLLWALNRAALRRITIGAQALEFWGLTALTVLVVAAGLLYARHPFLLISLPLLIVAVRAGVLGTALCNALMVAAVLVVVDAHQRGYLPAVRMASHDMALGDLWYAGCLSAVGPLLVAFMSDQRDRERQRAMQAGERIRVLTDALPAFVAEIGADLRYRFVNAKYRNAYGMPTEAIVGKHPRELLGDHVAAQIEPHLERALAGSPQRFDVTLDDGTVLEAAYEPLPSTAGVLVLGIDVTWRHEADRRFRNLLESAPDAMVVVDVPTRHIVLVNEQAERIFAVPRDAMLGESIGRFIDDPERLAIALTAAYEGTPDTPAGEVLLFNGLRPDAHAFPVEVVLSRLTGHATAQVVAGIRDVSLKRQTEDALRREREQARVTLQSIGDAVLTYDTALTVTSLNRVAEDITGCSRGEAIGRPLEQVVRLHESDDPNAPPVRTDARRHQDDRVFEGALVLRRSDRDSLQVEVSDAPLRDDEGRVIGGVMVVHDISQAHAMAQRMAYLAQHDHLTGLPNSRLLQERLAEWLRACEEAPHTCSGALLFVDLDLFKHINDSLGHQAGDWVLRTLAARLERVVSGADTVSRQGGDEFVLLLPQVADQGQLERTAEQLIRTIEQPLQYGKRTLHVSASIGITVFPQNGTDPKTLIKQADTALYHAKQAGRGRFSLYTAAMGERADQRLRLETELRAAIREGQLYLDYQPKMRYPERELVGVEALVRWRHPNGTLIEPADFIPIAEETGLVTAIDEWVLREACHQVGAWFEAGLAAVPVAVNMSLARADVDRLVRNIERALTDARLPASLLEVEFTESQMLGQNVRSRQLVDRIRAMGVRLSVDDFGTGYSSLSYLADFRFDTIKIDRAFVHGLPDENEARAVIQAILGIAQSLECDVVAEGVETEAQADALSDLGCRQMQGYLFSRPLSAEVIERELGRRDAGVAASVVSAAS</sequence>
<keyword evidence="5 6" id="KW-0472">Membrane</keyword>
<comment type="caution">
    <text evidence="11">The sequence shown here is derived from an EMBL/GenBank/DDBJ whole genome shotgun (WGS) entry which is preliminary data.</text>
</comment>
<dbReference type="Proteomes" id="UP001596036">
    <property type="component" value="Unassembled WGS sequence"/>
</dbReference>
<dbReference type="InterPro" id="IPR013767">
    <property type="entry name" value="PAS_fold"/>
</dbReference>
<dbReference type="SMART" id="SM00267">
    <property type="entry name" value="GGDEF"/>
    <property type="match status" value="1"/>
</dbReference>
<dbReference type="InterPro" id="IPR029787">
    <property type="entry name" value="Nucleotide_cyclase"/>
</dbReference>
<dbReference type="Pfam" id="PF00563">
    <property type="entry name" value="EAL"/>
    <property type="match status" value="1"/>
</dbReference>
<dbReference type="CDD" id="cd00130">
    <property type="entry name" value="PAS"/>
    <property type="match status" value="2"/>
</dbReference>
<evidence type="ECO:0000256" key="1">
    <source>
        <dbReference type="ARBA" id="ARBA00004651"/>
    </source>
</evidence>
<feature type="domain" description="PAS" evidence="7">
    <location>
        <begin position="405"/>
        <end position="452"/>
    </location>
</feature>
<dbReference type="PANTHER" id="PTHR44757">
    <property type="entry name" value="DIGUANYLATE CYCLASE DGCP"/>
    <property type="match status" value="1"/>
</dbReference>
<comment type="subcellular location">
    <subcellularLocation>
        <location evidence="1">Cell membrane</location>
        <topology evidence="1">Multi-pass membrane protein</topology>
    </subcellularLocation>
</comment>
<feature type="transmembrane region" description="Helical" evidence="6">
    <location>
        <begin position="112"/>
        <end position="138"/>
    </location>
</feature>
<dbReference type="InterPro" id="IPR000700">
    <property type="entry name" value="PAS-assoc_C"/>
</dbReference>
<feature type="transmembrane region" description="Helical" evidence="6">
    <location>
        <begin position="7"/>
        <end position="24"/>
    </location>
</feature>
<feature type="domain" description="EAL" evidence="9">
    <location>
        <begin position="837"/>
        <end position="1091"/>
    </location>
</feature>
<proteinExistence type="predicted"/>
<evidence type="ECO:0000259" key="9">
    <source>
        <dbReference type="PROSITE" id="PS50883"/>
    </source>
</evidence>
<dbReference type="InterPro" id="IPR013656">
    <property type="entry name" value="PAS_4"/>
</dbReference>
<dbReference type="Pfam" id="PF00990">
    <property type="entry name" value="GGDEF"/>
    <property type="match status" value="1"/>
</dbReference>
<feature type="domain" description="PAS" evidence="7">
    <location>
        <begin position="532"/>
        <end position="590"/>
    </location>
</feature>
<name>A0ABW0SPV6_9GAMM</name>
<feature type="domain" description="PAC" evidence="8">
    <location>
        <begin position="607"/>
        <end position="661"/>
    </location>
</feature>
<keyword evidence="4 6" id="KW-1133">Transmembrane helix</keyword>
<keyword evidence="2" id="KW-1003">Cell membrane</keyword>
<feature type="transmembrane region" description="Helical" evidence="6">
    <location>
        <begin position="77"/>
        <end position="100"/>
    </location>
</feature>
<evidence type="ECO:0000313" key="11">
    <source>
        <dbReference type="EMBL" id="MFC5571133.1"/>
    </source>
</evidence>
<feature type="domain" description="PAS" evidence="7">
    <location>
        <begin position="295"/>
        <end position="365"/>
    </location>
</feature>
<gene>
    <name evidence="11" type="ORF">ACFPN1_13790</name>
</gene>